<feature type="transmembrane region" description="Helical" evidence="1">
    <location>
        <begin position="299"/>
        <end position="327"/>
    </location>
</feature>
<evidence type="ECO:0000256" key="1">
    <source>
        <dbReference type="SAM" id="Phobius"/>
    </source>
</evidence>
<dbReference type="OrthoDB" id="1929615at2"/>
<keyword evidence="1" id="KW-0812">Transmembrane</keyword>
<dbReference type="AlphaFoldDB" id="A0A6N8HVI3"/>
<evidence type="ECO:0000313" key="3">
    <source>
        <dbReference type="Proteomes" id="UP000469440"/>
    </source>
</evidence>
<accession>A0A6N8HVI3</accession>
<keyword evidence="1" id="KW-1133">Transmembrane helix</keyword>
<sequence>MRVKTVHFAVTFFIFVLSCFLFIYLSYTSEVNILSADFKTANAVKFQVEGMTEKSFIEAVEKSGELDHVTLYDVSLENNSIRTLLSYSDSLVPHIIEGRFFTEQDFISSVPKAVVGKNCLSQVYMKNGEKKIKLFGTEYAVVGVMGYKDNYSLNGYIFKNKENIRNHKGNTLFLLDSVSGQAVTSAIKELKAHYKINIISEKINNINRAYQYNDFNSVLTMVIALFIAAMAAYTAYLQYVYFCSTIQTFYILGFHKKDIKSFNRRQFLIHGGFCFLISLAGAGLLFLTSERIFQLLKFVPLIIFLIILLIGYLALCELALGIVFVRWRKKNERMRQK</sequence>
<comment type="caution">
    <text evidence="2">The sequence shown here is derived from an EMBL/GenBank/DDBJ whole genome shotgun (WGS) entry which is preliminary data.</text>
</comment>
<protein>
    <recommendedName>
        <fullName evidence="4">MacB-like periplasmic core domain-containing protein</fullName>
    </recommendedName>
</protein>
<keyword evidence="3" id="KW-1185">Reference proteome</keyword>
<dbReference type="RefSeq" id="WP_156989689.1">
    <property type="nucleotide sequence ID" value="NZ_VWXL01000014.1"/>
</dbReference>
<dbReference type="PROSITE" id="PS51257">
    <property type="entry name" value="PROKAR_LIPOPROTEIN"/>
    <property type="match status" value="1"/>
</dbReference>
<feature type="transmembrane region" description="Helical" evidence="1">
    <location>
        <begin position="215"/>
        <end position="233"/>
    </location>
</feature>
<gene>
    <name evidence="2" type="ORF">CAFE_04690</name>
</gene>
<reference evidence="2 3" key="1">
    <citation type="submission" date="2019-09" db="EMBL/GenBank/DDBJ databases">
        <title>Genome sequence of Clostridium sp. EA1.</title>
        <authorList>
            <person name="Poehlein A."/>
            <person name="Bengelsdorf F.R."/>
            <person name="Daniel R."/>
        </authorList>
    </citation>
    <scope>NUCLEOTIDE SEQUENCE [LARGE SCALE GENOMIC DNA]</scope>
    <source>
        <strain evidence="2 3">EA1</strain>
    </source>
</reference>
<proteinExistence type="predicted"/>
<keyword evidence="1" id="KW-0472">Membrane</keyword>
<dbReference type="EMBL" id="VWXL01000014">
    <property type="protein sequence ID" value="MVB09804.1"/>
    <property type="molecule type" value="Genomic_DNA"/>
</dbReference>
<evidence type="ECO:0000313" key="2">
    <source>
        <dbReference type="EMBL" id="MVB09804.1"/>
    </source>
</evidence>
<organism evidence="2 3">
    <name type="scientific">Caproicibacter fermentans</name>
    <dbReference type="NCBI Taxonomy" id="2576756"/>
    <lineage>
        <taxon>Bacteria</taxon>
        <taxon>Bacillati</taxon>
        <taxon>Bacillota</taxon>
        <taxon>Clostridia</taxon>
        <taxon>Eubacteriales</taxon>
        <taxon>Acutalibacteraceae</taxon>
        <taxon>Caproicibacter</taxon>
    </lineage>
</organism>
<feature type="transmembrane region" description="Helical" evidence="1">
    <location>
        <begin position="6"/>
        <end position="25"/>
    </location>
</feature>
<name>A0A6N8HVI3_9FIRM</name>
<feature type="transmembrane region" description="Helical" evidence="1">
    <location>
        <begin position="239"/>
        <end position="255"/>
    </location>
</feature>
<evidence type="ECO:0008006" key="4">
    <source>
        <dbReference type="Google" id="ProtNLM"/>
    </source>
</evidence>
<dbReference type="Proteomes" id="UP000469440">
    <property type="component" value="Unassembled WGS sequence"/>
</dbReference>
<feature type="transmembrane region" description="Helical" evidence="1">
    <location>
        <begin position="267"/>
        <end position="287"/>
    </location>
</feature>